<dbReference type="Gene3D" id="3.30.559.30">
    <property type="entry name" value="Nonribosomal peptide synthetase, condensation domain"/>
    <property type="match status" value="1"/>
</dbReference>
<dbReference type="RefSeq" id="WP_344561252.1">
    <property type="nucleotide sequence ID" value="NZ_BAAATG010000021.1"/>
</dbReference>
<evidence type="ECO:0000313" key="3">
    <source>
        <dbReference type="Proteomes" id="UP001596035"/>
    </source>
</evidence>
<dbReference type="Proteomes" id="UP001596035">
    <property type="component" value="Unassembled WGS sequence"/>
</dbReference>
<keyword evidence="3" id="KW-1185">Reference proteome</keyword>
<name>A0ABW0DKT3_9ACTN</name>
<gene>
    <name evidence="2" type="ORF">ACFPWV_03795</name>
</gene>
<protein>
    <submittedName>
        <fullName evidence="2">Condensation domain-containing protein</fullName>
    </submittedName>
</protein>
<evidence type="ECO:0000313" key="2">
    <source>
        <dbReference type="EMBL" id="MFC5239046.1"/>
    </source>
</evidence>
<dbReference type="InterPro" id="IPR001242">
    <property type="entry name" value="Condensation_dom"/>
</dbReference>
<feature type="domain" description="Condensation" evidence="1">
    <location>
        <begin position="50"/>
        <end position="462"/>
    </location>
</feature>
<accession>A0ABW0DKT3</accession>
<dbReference type="SUPFAM" id="SSF52777">
    <property type="entry name" value="CoA-dependent acyltransferases"/>
    <property type="match status" value="2"/>
</dbReference>
<proteinExistence type="predicted"/>
<dbReference type="Pfam" id="PF00668">
    <property type="entry name" value="Condensation"/>
    <property type="match status" value="1"/>
</dbReference>
<dbReference type="Gene3D" id="3.30.559.10">
    <property type="entry name" value="Chloramphenicol acetyltransferase-like domain"/>
    <property type="match status" value="1"/>
</dbReference>
<dbReference type="InterPro" id="IPR023213">
    <property type="entry name" value="CAT-like_dom_sf"/>
</dbReference>
<sequence length="463" mass="50920">MSITTAAPQTDDGTARRIPLSYNQQFLRAFDKGETDGAFGHRHTLVCGWRVTGAVDTDALRRALDDVVERHEVLRTAVVGDDEGGHQVVHPPAPVALEVTDLPDADGTPRDVRAEEFLNDLDAAPYPVRELPHLRAFLGRFDATDAVLVLATHHTSTDAWSLQVLMRDLVAAYRARAAGGTAERGEVAQYREFARYQQENADSSRIDRARAYWRERLAGAEITGITSDRPAQADLPSAYGVHRFVFDAELSKKVVEFARAERCTPFMVLAAAYSVLLRRRTGTTDVVFPTFSSGRYEERFADSVGPFFNFVPIRIDTGDCTTLADVLDRSRAACVGAYRNEIPFARIAEDSPALLAPFADGFLAVVAFEVLQSAFPLDGEGGEGTSGPRFTEIRRRTLSQRVSSAIPDGGLWAMDVLPGGELAGSLKFDHNRFDERTARELVEQFRHLLTVLSGAPRTPLAKL</sequence>
<organism evidence="2 3">
    <name type="scientific">Streptomyces atrovirens</name>
    <dbReference type="NCBI Taxonomy" id="285556"/>
    <lineage>
        <taxon>Bacteria</taxon>
        <taxon>Bacillati</taxon>
        <taxon>Actinomycetota</taxon>
        <taxon>Actinomycetes</taxon>
        <taxon>Kitasatosporales</taxon>
        <taxon>Streptomycetaceae</taxon>
        <taxon>Streptomyces</taxon>
    </lineage>
</organism>
<reference evidence="3" key="1">
    <citation type="journal article" date="2019" name="Int. J. Syst. Evol. Microbiol.">
        <title>The Global Catalogue of Microorganisms (GCM) 10K type strain sequencing project: providing services to taxonomists for standard genome sequencing and annotation.</title>
        <authorList>
            <consortium name="The Broad Institute Genomics Platform"/>
            <consortium name="The Broad Institute Genome Sequencing Center for Infectious Disease"/>
            <person name="Wu L."/>
            <person name="Ma J."/>
        </authorList>
    </citation>
    <scope>NUCLEOTIDE SEQUENCE [LARGE SCALE GENOMIC DNA]</scope>
    <source>
        <strain evidence="3">CGMCC 4.7131</strain>
    </source>
</reference>
<dbReference type="PANTHER" id="PTHR45527:SF1">
    <property type="entry name" value="FATTY ACID SYNTHASE"/>
    <property type="match status" value="1"/>
</dbReference>
<evidence type="ECO:0000259" key="1">
    <source>
        <dbReference type="Pfam" id="PF00668"/>
    </source>
</evidence>
<comment type="caution">
    <text evidence="2">The sequence shown here is derived from an EMBL/GenBank/DDBJ whole genome shotgun (WGS) entry which is preliminary data.</text>
</comment>
<dbReference type="PANTHER" id="PTHR45527">
    <property type="entry name" value="NONRIBOSOMAL PEPTIDE SYNTHETASE"/>
    <property type="match status" value="1"/>
</dbReference>
<dbReference type="EMBL" id="JBHSKN010000004">
    <property type="protein sequence ID" value="MFC5239046.1"/>
    <property type="molecule type" value="Genomic_DNA"/>
</dbReference>